<dbReference type="AlphaFoldDB" id="A0A225WD73"/>
<evidence type="ECO:0000313" key="3">
    <source>
        <dbReference type="Proteomes" id="UP000198211"/>
    </source>
</evidence>
<dbReference type="PANTHER" id="PTHR47266">
    <property type="entry name" value="ENDONUCLEASE-RELATED"/>
    <property type="match status" value="1"/>
</dbReference>
<dbReference type="Pfam" id="PF17921">
    <property type="entry name" value="Integrase_H2C2"/>
    <property type="match status" value="1"/>
</dbReference>
<evidence type="ECO:0000259" key="1">
    <source>
        <dbReference type="Pfam" id="PF17921"/>
    </source>
</evidence>
<dbReference type="EMBL" id="NBNE01001080">
    <property type="protein sequence ID" value="OWZ15653.1"/>
    <property type="molecule type" value="Genomic_DNA"/>
</dbReference>
<gene>
    <name evidence="2" type="ORF">PHMEG_00010668</name>
</gene>
<accession>A0A225WD73</accession>
<dbReference type="OrthoDB" id="126096at2759"/>
<keyword evidence="3" id="KW-1185">Reference proteome</keyword>
<dbReference type="InterPro" id="IPR041588">
    <property type="entry name" value="Integrase_H2C2"/>
</dbReference>
<feature type="domain" description="Integrase zinc-binding" evidence="1">
    <location>
        <begin position="35"/>
        <end position="73"/>
    </location>
</feature>
<evidence type="ECO:0000313" key="2">
    <source>
        <dbReference type="EMBL" id="OWZ15653.1"/>
    </source>
</evidence>
<name>A0A225WD73_9STRA</name>
<comment type="caution">
    <text evidence="2">The sequence shown here is derived from an EMBL/GenBank/DDBJ whole genome shotgun (WGS) entry which is preliminary data.</text>
</comment>
<sequence>MRNFFVSDARDILYRLAQSTKERPRDMESELRLFIPTSLREDLLHFAHEYYQGGHQGFKRTYEKLQTGFYWTNCASGKGRLPNPGPSPRNIEPTYRFEVPSMDFVTHLPKSEQRKHFLALFQDTFFWICDV</sequence>
<dbReference type="Proteomes" id="UP000198211">
    <property type="component" value="Unassembled WGS sequence"/>
</dbReference>
<organism evidence="2 3">
    <name type="scientific">Phytophthora megakarya</name>
    <dbReference type="NCBI Taxonomy" id="4795"/>
    <lineage>
        <taxon>Eukaryota</taxon>
        <taxon>Sar</taxon>
        <taxon>Stramenopiles</taxon>
        <taxon>Oomycota</taxon>
        <taxon>Peronosporomycetes</taxon>
        <taxon>Peronosporales</taxon>
        <taxon>Peronosporaceae</taxon>
        <taxon>Phytophthora</taxon>
    </lineage>
</organism>
<reference evidence="3" key="1">
    <citation type="submission" date="2017-03" db="EMBL/GenBank/DDBJ databases">
        <title>Phytopthora megakarya and P. palmivora, two closely related causual agents of cacao black pod achieved similar genome size and gene model numbers by different mechanisms.</title>
        <authorList>
            <person name="Ali S."/>
            <person name="Shao J."/>
            <person name="Larry D.J."/>
            <person name="Kronmiller B."/>
            <person name="Shen D."/>
            <person name="Strem M.D."/>
            <person name="Melnick R.L."/>
            <person name="Guiltinan M.J."/>
            <person name="Tyler B.M."/>
            <person name="Meinhardt L.W."/>
            <person name="Bailey B.A."/>
        </authorList>
    </citation>
    <scope>NUCLEOTIDE SEQUENCE [LARGE SCALE GENOMIC DNA]</scope>
    <source>
        <strain evidence="3">zdho120</strain>
    </source>
</reference>
<protein>
    <recommendedName>
        <fullName evidence="1">Integrase zinc-binding domain-containing protein</fullName>
    </recommendedName>
</protein>
<dbReference type="InterPro" id="IPR052160">
    <property type="entry name" value="Gypsy_RT_Integrase-like"/>
</dbReference>
<proteinExistence type="predicted"/>
<dbReference type="Gene3D" id="1.10.340.70">
    <property type="match status" value="1"/>
</dbReference>